<dbReference type="SUPFAM" id="SSF49363">
    <property type="entry name" value="Purple acid phosphatase, N-terminal domain"/>
    <property type="match status" value="1"/>
</dbReference>
<dbReference type="InterPro" id="IPR039331">
    <property type="entry name" value="PAPs-like"/>
</dbReference>
<accession>A0A5C1AL86</accession>
<dbReference type="InterPro" id="IPR003961">
    <property type="entry name" value="FN3_dom"/>
</dbReference>
<dbReference type="InterPro" id="IPR008963">
    <property type="entry name" value="Purple_acid_Pase-like_N"/>
</dbReference>
<evidence type="ECO:0000313" key="6">
    <source>
        <dbReference type="Proteomes" id="UP000324974"/>
    </source>
</evidence>
<dbReference type="PROSITE" id="PS51318">
    <property type="entry name" value="TAT"/>
    <property type="match status" value="1"/>
</dbReference>
<dbReference type="OrthoDB" id="9809781at2"/>
<proteinExistence type="predicted"/>
<evidence type="ECO:0000256" key="1">
    <source>
        <dbReference type="ARBA" id="ARBA00022729"/>
    </source>
</evidence>
<dbReference type="PANTHER" id="PTHR22953">
    <property type="entry name" value="ACID PHOSPHATASE RELATED"/>
    <property type="match status" value="1"/>
</dbReference>
<dbReference type="InterPro" id="IPR004843">
    <property type="entry name" value="Calcineurin-like_PHP"/>
</dbReference>
<dbReference type="GO" id="GO:0046872">
    <property type="term" value="F:metal ion binding"/>
    <property type="evidence" value="ECO:0007669"/>
    <property type="project" value="InterPro"/>
</dbReference>
<sequence length="392" mass="43313">MNPSRRTFLAASSAALAVTAPTARAAADGPFQFRSPPVLTNPTPDGVTVLWATSGPATGWIEYGETERLGSKAGGATDGLMPFDERVFKVRLAGLKPGCRYFYRVHAVRIDFRGPYDIRRVGTDAVASEVYRFTTPPADPAEVRFTVWNDTHEVADTLKALHTAHQKEPGDFLLWNGDQTNDITTEERMVAQFLAPAGQPFAATVPYYYVRGNHDVRGPGARHLPRFTDGPLYYSFRRGPMAALVLDTGEDKPDDHPVYGGLNDFAAFRTLQAEWLAKEIEKPEFQSARFKVLFCHIPLWWKREKNTGDFCGDGRAKWHDLLVKAGVQLVVSGHTHEPAWLPAEKGRPYGQLIGGGPKPTAATYLRGHATRDGLTVTQFKLTGEVQYTVKIG</sequence>
<dbReference type="Gene3D" id="2.60.40.380">
    <property type="entry name" value="Purple acid phosphatase-like, N-terminal"/>
    <property type="match status" value="1"/>
</dbReference>
<dbReference type="Pfam" id="PF00149">
    <property type="entry name" value="Metallophos"/>
    <property type="match status" value="1"/>
</dbReference>
<keyword evidence="6" id="KW-1185">Reference proteome</keyword>
<dbReference type="InterPro" id="IPR006311">
    <property type="entry name" value="TAT_signal"/>
</dbReference>
<keyword evidence="5" id="KW-0378">Hydrolase</keyword>
<dbReference type="AlphaFoldDB" id="A0A5C1AL86"/>
<evidence type="ECO:0000259" key="3">
    <source>
        <dbReference type="Pfam" id="PF00149"/>
    </source>
</evidence>
<dbReference type="InterPro" id="IPR029052">
    <property type="entry name" value="Metallo-depent_PP-like"/>
</dbReference>
<dbReference type="PANTHER" id="PTHR22953:SF153">
    <property type="entry name" value="PURPLE ACID PHOSPHATASE"/>
    <property type="match status" value="1"/>
</dbReference>
<feature type="signal peptide" evidence="2">
    <location>
        <begin position="1"/>
        <end position="25"/>
    </location>
</feature>
<gene>
    <name evidence="5" type="primary">cpdA_2</name>
    <name evidence="5" type="ORF">PX52LOC_04968</name>
</gene>
<feature type="domain" description="Calcineurin-like phosphoesterase" evidence="3">
    <location>
        <begin position="144"/>
        <end position="338"/>
    </location>
</feature>
<evidence type="ECO:0000313" key="5">
    <source>
        <dbReference type="EMBL" id="QEL17954.1"/>
    </source>
</evidence>
<dbReference type="RefSeq" id="WP_149112500.1">
    <property type="nucleotide sequence ID" value="NZ_CP042425.1"/>
</dbReference>
<dbReference type="Pfam" id="PF16656">
    <property type="entry name" value="Pur_ac_phosph_N"/>
    <property type="match status" value="1"/>
</dbReference>
<name>A0A5C1AL86_9BACT</name>
<dbReference type="GO" id="GO:0003993">
    <property type="term" value="F:acid phosphatase activity"/>
    <property type="evidence" value="ECO:0007669"/>
    <property type="project" value="InterPro"/>
</dbReference>
<dbReference type="KEGG" id="lrs:PX52LOC_04968"/>
<evidence type="ECO:0000259" key="4">
    <source>
        <dbReference type="Pfam" id="PF16656"/>
    </source>
</evidence>
<evidence type="ECO:0000256" key="2">
    <source>
        <dbReference type="SAM" id="SignalP"/>
    </source>
</evidence>
<dbReference type="GO" id="GO:0004115">
    <property type="term" value="F:3',5'-cyclic-AMP phosphodiesterase activity"/>
    <property type="evidence" value="ECO:0007669"/>
    <property type="project" value="UniProtKB-EC"/>
</dbReference>
<dbReference type="EMBL" id="CP042425">
    <property type="protein sequence ID" value="QEL17954.1"/>
    <property type="molecule type" value="Genomic_DNA"/>
</dbReference>
<dbReference type="InterPro" id="IPR015914">
    <property type="entry name" value="PAPs_N"/>
</dbReference>
<feature type="chain" id="PRO_5022957155" evidence="2">
    <location>
        <begin position="26"/>
        <end position="392"/>
    </location>
</feature>
<dbReference type="CDD" id="cd00063">
    <property type="entry name" value="FN3"/>
    <property type="match status" value="1"/>
</dbReference>
<dbReference type="EC" id="3.1.4.53" evidence="5"/>
<keyword evidence="1 2" id="KW-0732">Signal</keyword>
<dbReference type="SUPFAM" id="SSF56300">
    <property type="entry name" value="Metallo-dependent phosphatases"/>
    <property type="match status" value="1"/>
</dbReference>
<dbReference type="Proteomes" id="UP000324974">
    <property type="component" value="Chromosome"/>
</dbReference>
<protein>
    <submittedName>
        <fullName evidence="5">3',5'-cyclic adenosine monophosphate phosphodiesterase CpdA</fullName>
        <ecNumber evidence="5">3.1.4.53</ecNumber>
    </submittedName>
</protein>
<reference evidence="6" key="1">
    <citation type="submission" date="2019-08" db="EMBL/GenBank/DDBJ databases">
        <title>Limnoglobus roseus gen. nov., sp. nov., a novel freshwater planctomycete with a giant genome from the family Gemmataceae.</title>
        <authorList>
            <person name="Kulichevskaya I.S."/>
            <person name="Naumoff D.G."/>
            <person name="Miroshnikov K."/>
            <person name="Ivanova A."/>
            <person name="Philippov D.A."/>
            <person name="Hakobyan A."/>
            <person name="Rijpstra I.C."/>
            <person name="Sinninghe Damste J.S."/>
            <person name="Liesack W."/>
            <person name="Dedysh S.N."/>
        </authorList>
    </citation>
    <scope>NUCLEOTIDE SEQUENCE [LARGE SCALE GENOMIC DNA]</scope>
    <source>
        <strain evidence="6">PX52</strain>
    </source>
</reference>
<feature type="domain" description="Purple acid phosphatase N-terminal" evidence="4">
    <location>
        <begin position="39"/>
        <end position="135"/>
    </location>
</feature>
<organism evidence="5 6">
    <name type="scientific">Limnoglobus roseus</name>
    <dbReference type="NCBI Taxonomy" id="2598579"/>
    <lineage>
        <taxon>Bacteria</taxon>
        <taxon>Pseudomonadati</taxon>
        <taxon>Planctomycetota</taxon>
        <taxon>Planctomycetia</taxon>
        <taxon>Gemmatales</taxon>
        <taxon>Gemmataceae</taxon>
        <taxon>Limnoglobus</taxon>
    </lineage>
</organism>
<dbReference type="Gene3D" id="3.60.21.10">
    <property type="match status" value="1"/>
</dbReference>